<feature type="transmembrane region" description="Helical" evidence="10">
    <location>
        <begin position="12"/>
        <end position="34"/>
    </location>
</feature>
<feature type="region of interest" description="Disordered" evidence="11">
    <location>
        <begin position="92"/>
        <end position="197"/>
    </location>
</feature>
<dbReference type="GO" id="GO:0015450">
    <property type="term" value="F:protein-transporting ATPase activity"/>
    <property type="evidence" value="ECO:0007669"/>
    <property type="project" value="UniProtKB-UniRule"/>
</dbReference>
<feature type="compositionally biased region" description="Low complexity" evidence="11">
    <location>
        <begin position="150"/>
        <end position="168"/>
    </location>
</feature>
<dbReference type="Proteomes" id="UP000644507">
    <property type="component" value="Unassembled WGS sequence"/>
</dbReference>
<dbReference type="GO" id="GO:0009306">
    <property type="term" value="P:protein secretion"/>
    <property type="evidence" value="ECO:0007669"/>
    <property type="project" value="UniProtKB-UniRule"/>
</dbReference>
<evidence type="ECO:0000256" key="6">
    <source>
        <dbReference type="ARBA" id="ARBA00022927"/>
    </source>
</evidence>
<gene>
    <name evidence="12" type="ORF">GCM10007100_12550</name>
</gene>
<comment type="caution">
    <text evidence="12">The sequence shown here is derived from an EMBL/GenBank/DDBJ whole genome shotgun (WGS) entry which is preliminary data.</text>
</comment>
<keyword evidence="4 10" id="KW-1003">Cell membrane</keyword>
<feature type="compositionally biased region" description="Acidic residues" evidence="11">
    <location>
        <begin position="169"/>
        <end position="181"/>
    </location>
</feature>
<evidence type="ECO:0000256" key="1">
    <source>
        <dbReference type="ARBA" id="ARBA00004651"/>
    </source>
</evidence>
<dbReference type="PANTHER" id="PTHR34182">
    <property type="entry name" value="PROTEIN-EXPORT MEMBRANE PROTEIN SECG"/>
    <property type="match status" value="1"/>
</dbReference>
<evidence type="ECO:0000313" key="13">
    <source>
        <dbReference type="Proteomes" id="UP000644507"/>
    </source>
</evidence>
<evidence type="ECO:0000256" key="5">
    <source>
        <dbReference type="ARBA" id="ARBA00022692"/>
    </source>
</evidence>
<comment type="function">
    <text evidence="10">Involved in protein export. Participates in an early event of protein translocation.</text>
</comment>
<dbReference type="PANTHER" id="PTHR34182:SF1">
    <property type="entry name" value="PROTEIN-EXPORT MEMBRANE PROTEIN SECG"/>
    <property type="match status" value="1"/>
</dbReference>
<feature type="transmembrane region" description="Helical" evidence="10">
    <location>
        <begin position="68"/>
        <end position="86"/>
    </location>
</feature>
<dbReference type="EMBL" id="BMXI01000004">
    <property type="protein sequence ID" value="GHC48180.1"/>
    <property type="molecule type" value="Genomic_DNA"/>
</dbReference>
<organism evidence="12 13">
    <name type="scientific">Roseibacillus persicicus</name>
    <dbReference type="NCBI Taxonomy" id="454148"/>
    <lineage>
        <taxon>Bacteria</taxon>
        <taxon>Pseudomonadati</taxon>
        <taxon>Verrucomicrobiota</taxon>
        <taxon>Verrucomicrobiia</taxon>
        <taxon>Verrucomicrobiales</taxon>
        <taxon>Verrucomicrobiaceae</taxon>
        <taxon>Roseibacillus</taxon>
    </lineage>
</organism>
<sequence>MTLVAASTGLNISITLLIIVLVVVSLLMILVVMMQRPKQEGLGAAFGGGMTDQLLGAGTTSFLQKSTVVLGILFFLLSLILGILVGRSNKEQGLSDLTPVPTEEKAAPAPGIADGVDLSSGDGEEDALLEQIEAATRMAEEANEADAAEETAPTPAEETESTEIPAETEAPEPEVVEEPAPAEEVTPSETTEEPSEN</sequence>
<evidence type="ECO:0000313" key="12">
    <source>
        <dbReference type="EMBL" id="GHC48180.1"/>
    </source>
</evidence>
<evidence type="ECO:0000256" key="11">
    <source>
        <dbReference type="SAM" id="MobiDB-lite"/>
    </source>
</evidence>
<keyword evidence="5 10" id="KW-0812">Transmembrane</keyword>
<proteinExistence type="inferred from homology"/>
<evidence type="ECO:0000256" key="10">
    <source>
        <dbReference type="RuleBase" id="RU365087"/>
    </source>
</evidence>
<dbReference type="GO" id="GO:0005886">
    <property type="term" value="C:plasma membrane"/>
    <property type="evidence" value="ECO:0007669"/>
    <property type="project" value="UniProtKB-SubCell"/>
</dbReference>
<keyword evidence="8 10" id="KW-0811">Translocation</keyword>
<protein>
    <recommendedName>
        <fullName evidence="10">Protein-export membrane protein SecG</fullName>
    </recommendedName>
</protein>
<comment type="subcellular location">
    <subcellularLocation>
        <location evidence="1 10">Cell membrane</location>
        <topology evidence="1 10">Multi-pass membrane protein</topology>
    </subcellularLocation>
</comment>
<reference evidence="12" key="2">
    <citation type="submission" date="2020-09" db="EMBL/GenBank/DDBJ databases">
        <authorList>
            <person name="Sun Q."/>
            <person name="Kim S."/>
        </authorList>
    </citation>
    <scope>NUCLEOTIDE SEQUENCE</scope>
    <source>
        <strain evidence="12">KCTC 12988</strain>
    </source>
</reference>
<evidence type="ECO:0000256" key="4">
    <source>
        <dbReference type="ARBA" id="ARBA00022475"/>
    </source>
</evidence>
<evidence type="ECO:0000256" key="3">
    <source>
        <dbReference type="ARBA" id="ARBA00022448"/>
    </source>
</evidence>
<name>A0A918WI01_9BACT</name>
<keyword evidence="6 10" id="KW-0653">Protein transport</keyword>
<evidence type="ECO:0000256" key="7">
    <source>
        <dbReference type="ARBA" id="ARBA00022989"/>
    </source>
</evidence>
<evidence type="ECO:0000256" key="2">
    <source>
        <dbReference type="ARBA" id="ARBA00008445"/>
    </source>
</evidence>
<dbReference type="GO" id="GO:0065002">
    <property type="term" value="P:intracellular protein transmembrane transport"/>
    <property type="evidence" value="ECO:0007669"/>
    <property type="project" value="TreeGrafter"/>
</dbReference>
<dbReference type="RefSeq" id="WP_189568426.1">
    <property type="nucleotide sequence ID" value="NZ_BMXI01000004.1"/>
</dbReference>
<dbReference type="AlphaFoldDB" id="A0A918WI01"/>
<reference evidence="12" key="1">
    <citation type="journal article" date="2014" name="Int. J. Syst. Evol. Microbiol.">
        <title>Complete genome sequence of Corynebacterium casei LMG S-19264T (=DSM 44701T), isolated from a smear-ripened cheese.</title>
        <authorList>
            <consortium name="US DOE Joint Genome Institute (JGI-PGF)"/>
            <person name="Walter F."/>
            <person name="Albersmeier A."/>
            <person name="Kalinowski J."/>
            <person name="Ruckert C."/>
        </authorList>
    </citation>
    <scope>NUCLEOTIDE SEQUENCE</scope>
    <source>
        <strain evidence="12">KCTC 12988</strain>
    </source>
</reference>
<dbReference type="GO" id="GO:0043952">
    <property type="term" value="P:protein transport by the Sec complex"/>
    <property type="evidence" value="ECO:0007669"/>
    <property type="project" value="TreeGrafter"/>
</dbReference>
<keyword evidence="9 10" id="KW-0472">Membrane</keyword>
<dbReference type="InterPro" id="IPR004692">
    <property type="entry name" value="SecG"/>
</dbReference>
<comment type="similarity">
    <text evidence="2 10">Belongs to the SecG family.</text>
</comment>
<evidence type="ECO:0000256" key="8">
    <source>
        <dbReference type="ARBA" id="ARBA00023010"/>
    </source>
</evidence>
<accession>A0A918WI01</accession>
<keyword evidence="7 10" id="KW-1133">Transmembrane helix</keyword>
<dbReference type="Pfam" id="PF03840">
    <property type="entry name" value="SecG"/>
    <property type="match status" value="1"/>
</dbReference>
<dbReference type="NCBIfam" id="TIGR00810">
    <property type="entry name" value="secG"/>
    <property type="match status" value="1"/>
</dbReference>
<dbReference type="PRINTS" id="PR01651">
    <property type="entry name" value="SECGEXPORT"/>
</dbReference>
<keyword evidence="13" id="KW-1185">Reference proteome</keyword>
<evidence type="ECO:0000256" key="9">
    <source>
        <dbReference type="ARBA" id="ARBA00023136"/>
    </source>
</evidence>
<keyword evidence="3 10" id="KW-0813">Transport</keyword>